<gene>
    <name evidence="1" type="ORF">BST26_19595</name>
</gene>
<evidence type="ECO:0000313" key="2">
    <source>
        <dbReference type="Proteomes" id="UP000192801"/>
    </source>
</evidence>
<evidence type="ECO:0000313" key="1">
    <source>
        <dbReference type="EMBL" id="ORA64868.1"/>
    </source>
</evidence>
<keyword evidence="2" id="KW-1185">Reference proteome</keyword>
<sequence length="128" mass="13594">MTPERTRLDRPGRARGTAALLILGVGLTAAGQLLPARTRSGTRLVAALAGMRAQLAQLEPARVEANAQPVLFGRGLPYAHSLGELRMWLHRWDGGPQSTDWYRPAGNRPLAAGLPVLAALLDGIAADN</sequence>
<dbReference type="EMBL" id="MVHS01000071">
    <property type="protein sequence ID" value="ORA64868.1"/>
    <property type="molecule type" value="Genomic_DNA"/>
</dbReference>
<dbReference type="RefSeq" id="WP_133053009.1">
    <property type="nucleotide sequence ID" value="NZ_AP022618.1"/>
</dbReference>
<dbReference type="STRING" id="444597.BST26_19595"/>
<dbReference type="Proteomes" id="UP000192801">
    <property type="component" value="Unassembled WGS sequence"/>
</dbReference>
<name>A0A1X0CXR8_9MYCO</name>
<protein>
    <submittedName>
        <fullName evidence="1">Uncharacterized protein</fullName>
    </submittedName>
</protein>
<organism evidence="1 2">
    <name type="scientific">Mycolicibacterium insubricum</name>
    <dbReference type="NCBI Taxonomy" id="444597"/>
    <lineage>
        <taxon>Bacteria</taxon>
        <taxon>Bacillati</taxon>
        <taxon>Actinomycetota</taxon>
        <taxon>Actinomycetes</taxon>
        <taxon>Mycobacteriales</taxon>
        <taxon>Mycobacteriaceae</taxon>
        <taxon>Mycolicibacterium</taxon>
    </lineage>
</organism>
<accession>A0A1X0CXR8</accession>
<dbReference type="AlphaFoldDB" id="A0A1X0CXR8"/>
<reference evidence="1 2" key="1">
    <citation type="submission" date="2016-12" db="EMBL/GenBank/DDBJ databases">
        <title>The new phylogeny of genus Mycobacterium.</title>
        <authorList>
            <person name="Tortoli E."/>
            <person name="Trovato A."/>
            <person name="Cirillo D.M."/>
        </authorList>
    </citation>
    <scope>NUCLEOTIDE SEQUENCE [LARGE SCALE GENOMIC DNA]</scope>
    <source>
        <strain evidence="1 2">DSM 45130</strain>
    </source>
</reference>
<dbReference type="OrthoDB" id="143710at2"/>
<comment type="caution">
    <text evidence="1">The sequence shown here is derived from an EMBL/GenBank/DDBJ whole genome shotgun (WGS) entry which is preliminary data.</text>
</comment>
<proteinExistence type="predicted"/>